<proteinExistence type="predicted"/>
<name>A0A2P2PV22_RHIMU</name>
<protein>
    <submittedName>
        <fullName evidence="1">Uncharacterized protein</fullName>
    </submittedName>
</protein>
<evidence type="ECO:0000313" key="1">
    <source>
        <dbReference type="EMBL" id="MBX58570.1"/>
    </source>
</evidence>
<dbReference type="AlphaFoldDB" id="A0A2P2PV22"/>
<accession>A0A2P2PV22</accession>
<dbReference type="EMBL" id="GGEC01078086">
    <property type="protein sequence ID" value="MBX58570.1"/>
    <property type="molecule type" value="Transcribed_RNA"/>
</dbReference>
<sequence>MQMGSEKLTLPIRPVSREFNVLQNDNSIFFGFFSRVANN</sequence>
<reference evidence="1" key="1">
    <citation type="submission" date="2018-02" db="EMBL/GenBank/DDBJ databases">
        <title>Rhizophora mucronata_Transcriptome.</title>
        <authorList>
            <person name="Meera S.P."/>
            <person name="Sreeshan A."/>
            <person name="Augustine A."/>
        </authorList>
    </citation>
    <scope>NUCLEOTIDE SEQUENCE</scope>
    <source>
        <tissue evidence="1">Leaf</tissue>
    </source>
</reference>
<organism evidence="1">
    <name type="scientific">Rhizophora mucronata</name>
    <name type="common">Asiatic mangrove</name>
    <dbReference type="NCBI Taxonomy" id="61149"/>
    <lineage>
        <taxon>Eukaryota</taxon>
        <taxon>Viridiplantae</taxon>
        <taxon>Streptophyta</taxon>
        <taxon>Embryophyta</taxon>
        <taxon>Tracheophyta</taxon>
        <taxon>Spermatophyta</taxon>
        <taxon>Magnoliopsida</taxon>
        <taxon>eudicotyledons</taxon>
        <taxon>Gunneridae</taxon>
        <taxon>Pentapetalae</taxon>
        <taxon>rosids</taxon>
        <taxon>fabids</taxon>
        <taxon>Malpighiales</taxon>
        <taxon>Rhizophoraceae</taxon>
        <taxon>Rhizophora</taxon>
    </lineage>
</organism>